<evidence type="ECO:0000313" key="10">
    <source>
        <dbReference type="EMBL" id="SET66999.1"/>
    </source>
</evidence>
<evidence type="ECO:0000259" key="9">
    <source>
        <dbReference type="Pfam" id="PF02608"/>
    </source>
</evidence>
<evidence type="ECO:0000256" key="2">
    <source>
        <dbReference type="ARBA" id="ARBA00008610"/>
    </source>
</evidence>
<dbReference type="InterPro" id="IPR028082">
    <property type="entry name" value="Peripla_BP_I"/>
</dbReference>
<feature type="region of interest" description="Disordered" evidence="7">
    <location>
        <begin position="25"/>
        <end position="53"/>
    </location>
</feature>
<keyword evidence="3" id="KW-1003">Cell membrane</keyword>
<protein>
    <submittedName>
        <fullName evidence="10">Basic membrane protein A</fullName>
    </submittedName>
</protein>
<gene>
    <name evidence="10" type="ORF">SAMN02745906_1008</name>
</gene>
<evidence type="ECO:0000256" key="4">
    <source>
        <dbReference type="ARBA" id="ARBA00022729"/>
    </source>
</evidence>
<keyword evidence="4 8" id="KW-0732">Signal</keyword>
<feature type="domain" description="ABC transporter substrate-binding protein PnrA-like" evidence="9">
    <location>
        <begin position="60"/>
        <end position="349"/>
    </location>
</feature>
<proteinExistence type="inferred from homology"/>
<dbReference type="Pfam" id="PF02608">
    <property type="entry name" value="Bmp"/>
    <property type="match status" value="1"/>
</dbReference>
<comment type="similarity">
    <text evidence="2">Belongs to the BMP lipoprotein family.</text>
</comment>
<feature type="chain" id="PRO_5045109474" evidence="8">
    <location>
        <begin position="23"/>
        <end position="357"/>
    </location>
</feature>
<evidence type="ECO:0000256" key="3">
    <source>
        <dbReference type="ARBA" id="ARBA00022475"/>
    </source>
</evidence>
<dbReference type="InterPro" id="IPR003760">
    <property type="entry name" value="PnrA-like"/>
</dbReference>
<dbReference type="Gene3D" id="3.40.50.2300">
    <property type="match status" value="2"/>
</dbReference>
<evidence type="ECO:0000256" key="1">
    <source>
        <dbReference type="ARBA" id="ARBA00004193"/>
    </source>
</evidence>
<keyword evidence="6" id="KW-0449">Lipoprotein</keyword>
<evidence type="ECO:0000313" key="11">
    <source>
        <dbReference type="Proteomes" id="UP000198970"/>
    </source>
</evidence>
<feature type="compositionally biased region" description="Low complexity" evidence="7">
    <location>
        <begin position="37"/>
        <end position="53"/>
    </location>
</feature>
<dbReference type="InterPro" id="IPR050957">
    <property type="entry name" value="BMP_lipoprotein"/>
</dbReference>
<evidence type="ECO:0000256" key="7">
    <source>
        <dbReference type="SAM" id="MobiDB-lite"/>
    </source>
</evidence>
<feature type="signal peptide" evidence="8">
    <location>
        <begin position="1"/>
        <end position="22"/>
    </location>
</feature>
<dbReference type="CDD" id="cd06304">
    <property type="entry name" value="PBP1_BmpA_Med_PnrA-like"/>
    <property type="match status" value="1"/>
</dbReference>
<dbReference type="SUPFAM" id="SSF53822">
    <property type="entry name" value="Periplasmic binding protein-like I"/>
    <property type="match status" value="1"/>
</dbReference>
<dbReference type="Proteomes" id="UP000198970">
    <property type="component" value="Chromosome I"/>
</dbReference>
<dbReference type="EMBL" id="LT630003">
    <property type="protein sequence ID" value="SET66999.1"/>
    <property type="molecule type" value="Genomic_DNA"/>
</dbReference>
<evidence type="ECO:0000256" key="6">
    <source>
        <dbReference type="ARBA" id="ARBA00023288"/>
    </source>
</evidence>
<comment type="subcellular location">
    <subcellularLocation>
        <location evidence="1">Cell membrane</location>
        <topology evidence="1">Lipid-anchor</topology>
    </subcellularLocation>
</comment>
<accession>A0ABY1C4Y1</accession>
<evidence type="ECO:0000256" key="8">
    <source>
        <dbReference type="SAM" id="SignalP"/>
    </source>
</evidence>
<dbReference type="PANTHER" id="PTHR34296">
    <property type="entry name" value="TRANSCRIPTIONAL ACTIVATOR PROTEIN MED"/>
    <property type="match status" value="1"/>
</dbReference>
<keyword evidence="5" id="KW-0472">Membrane</keyword>
<sequence>MKNLKKLAALVLTASMAAASLAGCSKNTETKTETPKTTETADPSESSETSKTSETSKSLKVALCLSGAANDMGWCQSAYEGLKLLESDYGCETAYTENLTPDDIEAAFADYAANGFDVVIGHGYEFGDPAIEVAEQYPDTKFIVTEGEVSADNVASYVTKCEEGGYIMGMLAAGMSKSNKIGFVGPIQGSSLVKIMNGFEDGAKSVKPDIEVQTAWTGSFTDTALGKEAAQAMIDNGADVIGHCANESGTGAINAAKEAKVYATGDSYDQNGLAPETVLSSSVYHIPHVIEVAFQTVADGSFAGGIYDLGMKEGAVSIASYHELEAKVPDEVKAEIQKKVLSIAAGEFTVTCDTKIR</sequence>
<organism evidence="10 11">
    <name type="scientific">Lacrimispora sphenoides JCM 1415</name>
    <dbReference type="NCBI Taxonomy" id="1297793"/>
    <lineage>
        <taxon>Bacteria</taxon>
        <taxon>Bacillati</taxon>
        <taxon>Bacillota</taxon>
        <taxon>Clostridia</taxon>
        <taxon>Lachnospirales</taxon>
        <taxon>Lachnospiraceae</taxon>
        <taxon>Lacrimispora</taxon>
    </lineage>
</organism>
<dbReference type="PROSITE" id="PS51257">
    <property type="entry name" value="PROKAR_LIPOPROTEIN"/>
    <property type="match status" value="1"/>
</dbReference>
<name>A0ABY1C4Y1_9FIRM</name>
<keyword evidence="11" id="KW-1185">Reference proteome</keyword>
<dbReference type="PANTHER" id="PTHR34296:SF2">
    <property type="entry name" value="ABC TRANSPORTER GUANOSINE-BINDING PROTEIN NUPN"/>
    <property type="match status" value="1"/>
</dbReference>
<evidence type="ECO:0000256" key="5">
    <source>
        <dbReference type="ARBA" id="ARBA00023136"/>
    </source>
</evidence>
<dbReference type="RefSeq" id="WP_100041721.1">
    <property type="nucleotide sequence ID" value="NZ_LT630003.1"/>
</dbReference>
<reference evidence="10 11" key="1">
    <citation type="submission" date="2016-10" db="EMBL/GenBank/DDBJ databases">
        <authorList>
            <person name="Varghese N."/>
            <person name="Submissions S."/>
        </authorList>
    </citation>
    <scope>NUCLEOTIDE SEQUENCE [LARGE SCALE GENOMIC DNA]</scope>
    <source>
        <strain evidence="10 11">ATCC 19403</strain>
    </source>
</reference>